<evidence type="ECO:0000259" key="1">
    <source>
        <dbReference type="Pfam" id="PF04195"/>
    </source>
</evidence>
<evidence type="ECO:0000313" key="3">
    <source>
        <dbReference type="Proteomes" id="UP001454036"/>
    </source>
</evidence>
<dbReference type="Proteomes" id="UP001454036">
    <property type="component" value="Unassembled WGS sequence"/>
</dbReference>
<feature type="domain" description="Transposase (putative) gypsy type" evidence="1">
    <location>
        <begin position="77"/>
        <end position="136"/>
    </location>
</feature>
<dbReference type="Pfam" id="PF04195">
    <property type="entry name" value="Transposase_28"/>
    <property type="match status" value="1"/>
</dbReference>
<dbReference type="EMBL" id="BAABME010000913">
    <property type="protein sequence ID" value="GAA0146327.1"/>
    <property type="molecule type" value="Genomic_DNA"/>
</dbReference>
<evidence type="ECO:0000313" key="2">
    <source>
        <dbReference type="EMBL" id="GAA0146327.1"/>
    </source>
</evidence>
<gene>
    <name evidence="2" type="ORF">LIER_06312</name>
</gene>
<keyword evidence="3" id="KW-1185">Reference proteome</keyword>
<reference evidence="2 3" key="1">
    <citation type="submission" date="2024-01" db="EMBL/GenBank/DDBJ databases">
        <title>The complete chloroplast genome sequence of Lithospermum erythrorhizon: insights into the phylogenetic relationship among Boraginaceae species and the maternal lineages of purple gromwells.</title>
        <authorList>
            <person name="Okada T."/>
            <person name="Watanabe K."/>
        </authorList>
    </citation>
    <scope>NUCLEOTIDE SEQUENCE [LARGE SCALE GENOMIC DNA]</scope>
</reference>
<comment type="caution">
    <text evidence="2">The sequence shown here is derived from an EMBL/GenBank/DDBJ whole genome shotgun (WGS) entry which is preliminary data.</text>
</comment>
<proteinExistence type="predicted"/>
<organism evidence="2 3">
    <name type="scientific">Lithospermum erythrorhizon</name>
    <name type="common">Purple gromwell</name>
    <name type="synonym">Lithospermum officinale var. erythrorhizon</name>
    <dbReference type="NCBI Taxonomy" id="34254"/>
    <lineage>
        <taxon>Eukaryota</taxon>
        <taxon>Viridiplantae</taxon>
        <taxon>Streptophyta</taxon>
        <taxon>Embryophyta</taxon>
        <taxon>Tracheophyta</taxon>
        <taxon>Spermatophyta</taxon>
        <taxon>Magnoliopsida</taxon>
        <taxon>eudicotyledons</taxon>
        <taxon>Gunneridae</taxon>
        <taxon>Pentapetalae</taxon>
        <taxon>asterids</taxon>
        <taxon>lamiids</taxon>
        <taxon>Boraginales</taxon>
        <taxon>Boraginaceae</taxon>
        <taxon>Boraginoideae</taxon>
        <taxon>Lithospermeae</taxon>
        <taxon>Lithospermum</taxon>
    </lineage>
</organism>
<protein>
    <recommendedName>
        <fullName evidence="1">Transposase (putative) gypsy type domain-containing protein</fullName>
    </recommendedName>
</protein>
<dbReference type="InterPro" id="IPR007321">
    <property type="entry name" value="Transposase_28"/>
</dbReference>
<sequence>MGAGQTADNPGDPPTIIQDSLPVAFSDEDLVNFRQYFSIPSSVEMRLPLEGEQVFEPLVDPSQSEGALSPGWTAMYIESLSYGARFPFSPFVDELLVAVNRAPGKIRPTGWLAITIFIVACRMAKINPTVPIFFNMHTTSHSGPLTSFPAARY</sequence>
<accession>A0AAV3P5D3</accession>
<name>A0AAV3P5D3_LITER</name>
<dbReference type="AlphaFoldDB" id="A0AAV3P5D3"/>